<dbReference type="InterPro" id="IPR017853">
    <property type="entry name" value="GH"/>
</dbReference>
<dbReference type="Gene3D" id="3.20.20.300">
    <property type="entry name" value="Glycoside hydrolase, family 3, N-terminal domain"/>
    <property type="match status" value="2"/>
</dbReference>
<reference evidence="6" key="1">
    <citation type="submission" date="2022-02" db="EMBL/GenBank/DDBJ databases">
        <authorList>
            <person name="Henning P.M."/>
            <person name="McCubbin A.G."/>
            <person name="Shore J.S."/>
        </authorList>
    </citation>
    <scope>NUCLEOTIDE SEQUENCE</scope>
    <source>
        <strain evidence="6">F60SS</strain>
        <tissue evidence="6">Leaves</tissue>
    </source>
</reference>
<evidence type="ECO:0000256" key="3">
    <source>
        <dbReference type="ARBA" id="ARBA00023295"/>
    </source>
</evidence>
<feature type="chain" id="PRO_5040506657" description="Fibronectin type III-like domain-containing protein" evidence="4">
    <location>
        <begin position="33"/>
        <end position="1176"/>
    </location>
</feature>
<organism evidence="6 7">
    <name type="scientific">Turnera subulata</name>
    <dbReference type="NCBI Taxonomy" id="218843"/>
    <lineage>
        <taxon>Eukaryota</taxon>
        <taxon>Viridiplantae</taxon>
        <taxon>Streptophyta</taxon>
        <taxon>Embryophyta</taxon>
        <taxon>Tracheophyta</taxon>
        <taxon>Spermatophyta</taxon>
        <taxon>Magnoliopsida</taxon>
        <taxon>eudicotyledons</taxon>
        <taxon>Gunneridae</taxon>
        <taxon>Pentapetalae</taxon>
        <taxon>rosids</taxon>
        <taxon>fabids</taxon>
        <taxon>Malpighiales</taxon>
        <taxon>Passifloraceae</taxon>
        <taxon>Turnera</taxon>
    </lineage>
</organism>
<dbReference type="InterPro" id="IPR036881">
    <property type="entry name" value="Glyco_hydro_3_C_sf"/>
</dbReference>
<dbReference type="Pfam" id="PF00933">
    <property type="entry name" value="Glyco_hydro_3"/>
    <property type="match status" value="2"/>
</dbReference>
<dbReference type="SUPFAM" id="SSF52279">
    <property type="entry name" value="Beta-D-glucan exohydrolase, C-terminal domain"/>
    <property type="match status" value="1"/>
</dbReference>
<dbReference type="EMBL" id="JAKUCV010000367">
    <property type="protein sequence ID" value="KAJ4850317.1"/>
    <property type="molecule type" value="Genomic_DNA"/>
</dbReference>
<evidence type="ECO:0000256" key="4">
    <source>
        <dbReference type="SAM" id="SignalP"/>
    </source>
</evidence>
<name>A0A9Q0GI64_9ROSI</name>
<evidence type="ECO:0000256" key="1">
    <source>
        <dbReference type="ARBA" id="ARBA00022729"/>
    </source>
</evidence>
<reference evidence="6" key="2">
    <citation type="journal article" date="2023" name="Plants (Basel)">
        <title>Annotation of the Turnera subulata (Passifloraceae) Draft Genome Reveals the S-Locus Evolved after the Divergence of Turneroideae from Passifloroideae in a Stepwise Manner.</title>
        <authorList>
            <person name="Henning P.M."/>
            <person name="Roalson E.H."/>
            <person name="Mir W."/>
            <person name="McCubbin A.G."/>
            <person name="Shore J.S."/>
        </authorList>
    </citation>
    <scope>NUCLEOTIDE SEQUENCE</scope>
    <source>
        <strain evidence="6">F60SS</strain>
    </source>
</reference>
<dbReference type="InterPro" id="IPR036962">
    <property type="entry name" value="Glyco_hydro_3_N_sf"/>
</dbReference>
<evidence type="ECO:0000313" key="6">
    <source>
        <dbReference type="EMBL" id="KAJ4850317.1"/>
    </source>
</evidence>
<dbReference type="PANTHER" id="PTHR42721">
    <property type="entry name" value="SUGAR HYDROLASE-RELATED"/>
    <property type="match status" value="1"/>
</dbReference>
<accession>A0A9Q0GI64</accession>
<sequence>MKQNKPTMAKINSSLLFVCYLAIAFLVKSADANSYSTLGHDDATPNGSNFTFVCDPERYSNLGLDMKAFPFCDKSLSYDVRASDLVKQMTLSEKVLQLGNTNYGVRRLGLPKYEWWSEALHGVSNVGPGTFFDDLVPGSTSFPTVITSAAAFNESLWKTIGRAVSTEARAMYNLGRAGLTYWSPNINVVRDPRWGRAIETPGEDPFVVGKYAANYVRGLQDVEGTENSTDLNSRPLKVSSCCKHYAAYDVDNWKGVERYSFDARVAEQDMVETFLRPFEMCVKEGDVSSIMCSYNSVDGIPACADPKLLNQTIRGEWDLHGYIVSDCDSIEVLVDGHHWLGDTKEDAVAHTLRAGESFIKHILCQEFCLDLDCGDYYTKYVQSSVQQGKIREADIDRSLKYLYVVLMRLGFFDGNPQYNSLGKKDVCSEENVELAREAAREGTVLLKNVGETLPLDSQKIKTLAVIGPHANATAAMIGNYAGVPCKIISPLDALSTYGEVDYQAGCSDTKCNNGSLIFPATQAAAKADVTIIVAGIDLSIEAESLDRDDLLLPGNQTQLINQVANAAKGPVVLVLFSAGGLDISFAKSNPKIGAILWVGYPGERGGPAIADVIFGKYNPGGRLPLTWHEASYVDMLPMTSMPLRPVDSLGYPGRTYKFFNGSVVFPFGYGLSYTKFNYALKSAVKSKQIKLNKFQHCYSIKYGNDSHNPTCPSIRIDDMDCKDHKIEFEIRRLGLPKYEWWSEALHGVSNVGPGTFFDDLVPGSTSFPTVITSAAAFNESLWKTIGRAVSTEARAMYNLGRAGLTYWSPNINVVRDPRWGRAIETPGEDPFVVGKYAANYVRGLQDVEGTENSTDLNSRPLKVSSCCKHYAAYDVDNWKGVERYSFDARVAEQDMVETFLRPFEMCVKEGDVSSIMCSYNSVDGIPACADPKLLNQTIRGEWDLHGYIVSDCDSIEVLVDGHHWLGDTKEDAVAHTLRAGESFIKHILCQEFCLDLDCGDYYTKYVQSSVQQGKIREADIDRSLNYTKFNYALKSAVKSKQIKLNKFQHCYSIKYGNDSHNPTCPSIRIDDMDCKDHKIEFEVEVQNTGSRDGSDVVIAYSKPPQGILATHIKQVIGFQRVFVPAGGSKKVRFVLNLCDSLRVVDYNAYTVLPSGGHTITIGEDIVSFPIDVNFSS</sequence>
<keyword evidence="1 4" id="KW-0732">Signal</keyword>
<dbReference type="SUPFAM" id="SSF51445">
    <property type="entry name" value="(Trans)glycosidases"/>
    <property type="match status" value="2"/>
</dbReference>
<keyword evidence="2" id="KW-0378">Hydrolase</keyword>
<dbReference type="AlphaFoldDB" id="A0A9Q0GI64"/>
<proteinExistence type="predicted"/>
<gene>
    <name evidence="6" type="ORF">Tsubulata_005832</name>
</gene>
<keyword evidence="7" id="KW-1185">Reference proteome</keyword>
<comment type="caution">
    <text evidence="6">The sequence shown here is derived from an EMBL/GenBank/DDBJ whole genome shotgun (WGS) entry which is preliminary data.</text>
</comment>
<evidence type="ECO:0000256" key="2">
    <source>
        <dbReference type="ARBA" id="ARBA00022801"/>
    </source>
</evidence>
<dbReference type="GO" id="GO:0045493">
    <property type="term" value="P:xylan catabolic process"/>
    <property type="evidence" value="ECO:0007669"/>
    <property type="project" value="InterPro"/>
</dbReference>
<keyword evidence="3" id="KW-0326">Glycosidase</keyword>
<dbReference type="PANTHER" id="PTHR42721:SF11">
    <property type="entry name" value="BETA-D-XYLOSIDASE 5-RELATED"/>
    <property type="match status" value="1"/>
</dbReference>
<dbReference type="InterPro" id="IPR001764">
    <property type="entry name" value="Glyco_hydro_3_N"/>
</dbReference>
<dbReference type="FunFam" id="3.20.20.300:FF:000010">
    <property type="entry name" value="Putative beta-D-xylosidase 5"/>
    <property type="match status" value="2"/>
</dbReference>
<dbReference type="PRINTS" id="PR00133">
    <property type="entry name" value="GLHYDRLASE3"/>
</dbReference>
<evidence type="ECO:0000259" key="5">
    <source>
        <dbReference type="SMART" id="SM01217"/>
    </source>
</evidence>
<dbReference type="Gene3D" id="3.40.50.1700">
    <property type="entry name" value="Glycoside hydrolase family 3 C-terminal domain"/>
    <property type="match status" value="1"/>
</dbReference>
<dbReference type="InterPro" id="IPR002772">
    <property type="entry name" value="Glyco_hydro_3_C"/>
</dbReference>
<protein>
    <recommendedName>
        <fullName evidence="5">Fibronectin type III-like domain-containing protein</fullName>
    </recommendedName>
</protein>
<dbReference type="InterPro" id="IPR026891">
    <property type="entry name" value="Fn3-like"/>
</dbReference>
<dbReference type="SMART" id="SM01217">
    <property type="entry name" value="Fn3_like"/>
    <property type="match status" value="1"/>
</dbReference>
<dbReference type="InterPro" id="IPR013783">
    <property type="entry name" value="Ig-like_fold"/>
</dbReference>
<dbReference type="GO" id="GO:0046556">
    <property type="term" value="F:alpha-L-arabinofuranosidase activity"/>
    <property type="evidence" value="ECO:0007669"/>
    <property type="project" value="TreeGrafter"/>
</dbReference>
<feature type="signal peptide" evidence="4">
    <location>
        <begin position="1"/>
        <end position="32"/>
    </location>
</feature>
<evidence type="ECO:0000313" key="7">
    <source>
        <dbReference type="Proteomes" id="UP001141552"/>
    </source>
</evidence>
<dbReference type="GO" id="GO:0009044">
    <property type="term" value="F:xylan 1,4-beta-xylosidase activity"/>
    <property type="evidence" value="ECO:0007669"/>
    <property type="project" value="InterPro"/>
</dbReference>
<dbReference type="Proteomes" id="UP001141552">
    <property type="component" value="Unassembled WGS sequence"/>
</dbReference>
<dbReference type="GO" id="GO:0031222">
    <property type="term" value="P:arabinan catabolic process"/>
    <property type="evidence" value="ECO:0007669"/>
    <property type="project" value="TreeGrafter"/>
</dbReference>
<dbReference type="Pfam" id="PF01915">
    <property type="entry name" value="Glyco_hydro_3_C"/>
    <property type="match status" value="1"/>
</dbReference>
<feature type="domain" description="Fibronectin type III-like" evidence="5">
    <location>
        <begin position="1095"/>
        <end position="1165"/>
    </location>
</feature>
<dbReference type="Gene3D" id="2.60.40.10">
    <property type="entry name" value="Immunoglobulins"/>
    <property type="match status" value="1"/>
</dbReference>
<dbReference type="FunFam" id="3.40.50.1700:FF:000001">
    <property type="entry name" value="probable beta-D-xylosidase 2"/>
    <property type="match status" value="1"/>
</dbReference>
<dbReference type="InterPro" id="IPR044993">
    <property type="entry name" value="BXL"/>
</dbReference>
<dbReference type="OrthoDB" id="830230at2759"/>
<dbReference type="Pfam" id="PF14310">
    <property type="entry name" value="Fn3-like"/>
    <property type="match status" value="1"/>
</dbReference>